<dbReference type="STRING" id="3635.A0A1U8LT67"/>
<proteinExistence type="predicted"/>
<gene>
    <name evidence="4" type="primary">LOC107930615</name>
</gene>
<accession>A0A1U8LT67</accession>
<name>A0A1U8LT67_GOSHI</name>
<evidence type="ECO:0000256" key="1">
    <source>
        <dbReference type="SAM" id="MobiDB-lite"/>
    </source>
</evidence>
<dbReference type="AlphaFoldDB" id="A0A1U8LT67"/>
<evidence type="ECO:0000259" key="2">
    <source>
        <dbReference type="Pfam" id="PF25821"/>
    </source>
</evidence>
<sequence length="320" mass="35060">MIKTLNPYSAKTAEIMSRYRPIAPKPEVLPENSIDESSAMSQKMRQSPCLRNLWPQLQARPSRNRKRGRGTGLSPPPPTTTALKRARTQYFLGLSPPPPPPPPPPPSTTSLVTLPLLPCLKVAAHEIPEEKDFLKQLQGLPVLPTSSLITPQPIRPVGSLITPQPIRPVGSTIIVGCINEAPAPAAPLQAPKKPEEVEDDIESESMPTIISDSNNKVRLANSAYKAMVGQPECPWLDSMVKGSECKRICGEVMLNLSNSSVPVKSKGFSCWVRIEWGNEGNNNNNKGSITAFCDVVRLSCQSKDYLFTWRFHIPTIGKTS</sequence>
<dbReference type="PaxDb" id="3635-A0A1U8LT67"/>
<reference evidence="3" key="1">
    <citation type="journal article" date="2020" name="Nat. Genet.">
        <title>Genomic diversifications of five Gossypium allopolyploid species and their impact on cotton improvement.</title>
        <authorList>
            <person name="Chen Z.J."/>
            <person name="Sreedasyam A."/>
            <person name="Ando A."/>
            <person name="Song Q."/>
            <person name="De Santiago L.M."/>
            <person name="Hulse-Kemp A.M."/>
            <person name="Ding M."/>
            <person name="Ye W."/>
            <person name="Kirkbride R.C."/>
            <person name="Jenkins J."/>
            <person name="Plott C."/>
            <person name="Lovell J."/>
            <person name="Lin Y.M."/>
            <person name="Vaughn R."/>
            <person name="Liu B."/>
            <person name="Simpson S."/>
            <person name="Scheffler B.E."/>
            <person name="Wen L."/>
            <person name="Saski C.A."/>
            <person name="Grover C.E."/>
            <person name="Hu G."/>
            <person name="Conover J.L."/>
            <person name="Carlson J.W."/>
            <person name="Shu S."/>
            <person name="Boston L.B."/>
            <person name="Williams M."/>
            <person name="Peterson D.G."/>
            <person name="McGee K."/>
            <person name="Jones D.C."/>
            <person name="Wendel J.F."/>
            <person name="Stelly D.M."/>
            <person name="Grimwood J."/>
            <person name="Schmutz J."/>
        </authorList>
    </citation>
    <scope>NUCLEOTIDE SEQUENCE [LARGE SCALE GENOMIC DNA]</scope>
    <source>
        <strain evidence="3">cv. TM-1</strain>
    </source>
</reference>
<dbReference type="InterPro" id="IPR057710">
    <property type="entry name" value="DUF7950"/>
</dbReference>
<dbReference type="RefSeq" id="XP_016717777.2">
    <property type="nucleotide sequence ID" value="XM_016862288.2"/>
</dbReference>
<dbReference type="Pfam" id="PF25821">
    <property type="entry name" value="DUF7950"/>
    <property type="match status" value="1"/>
</dbReference>
<feature type="region of interest" description="Disordered" evidence="1">
    <location>
        <begin position="24"/>
        <end position="81"/>
    </location>
</feature>
<reference evidence="4" key="2">
    <citation type="submission" date="2025-08" db="UniProtKB">
        <authorList>
            <consortium name="RefSeq"/>
        </authorList>
    </citation>
    <scope>IDENTIFICATION</scope>
</reference>
<protein>
    <submittedName>
        <fullName evidence="4">Myb-related transcription factor, partner of profilin</fullName>
    </submittedName>
</protein>
<dbReference type="PANTHER" id="PTHR33595">
    <property type="entry name" value="VON WILLEBRAND FACTOR A DOMAIN PROTEIN"/>
    <property type="match status" value="1"/>
</dbReference>
<evidence type="ECO:0000313" key="3">
    <source>
        <dbReference type="Proteomes" id="UP000818029"/>
    </source>
</evidence>
<dbReference type="PANTHER" id="PTHR33595:SF3">
    <property type="entry name" value="PAS DOMAIN-CONTAINING PROTEIN"/>
    <property type="match status" value="1"/>
</dbReference>
<evidence type="ECO:0000313" key="4">
    <source>
        <dbReference type="RefSeq" id="XP_016717777.2"/>
    </source>
</evidence>
<dbReference type="GeneID" id="107930615"/>
<feature type="domain" description="DUF7950" evidence="2">
    <location>
        <begin position="170"/>
        <end position="313"/>
    </location>
</feature>
<dbReference type="Proteomes" id="UP000818029">
    <property type="component" value="Chromosome A06"/>
</dbReference>
<feature type="compositionally biased region" description="Polar residues" evidence="1">
    <location>
        <begin position="35"/>
        <end position="45"/>
    </location>
</feature>
<organism evidence="3 4">
    <name type="scientific">Gossypium hirsutum</name>
    <name type="common">Upland cotton</name>
    <name type="synonym">Gossypium mexicanum</name>
    <dbReference type="NCBI Taxonomy" id="3635"/>
    <lineage>
        <taxon>Eukaryota</taxon>
        <taxon>Viridiplantae</taxon>
        <taxon>Streptophyta</taxon>
        <taxon>Embryophyta</taxon>
        <taxon>Tracheophyta</taxon>
        <taxon>Spermatophyta</taxon>
        <taxon>Magnoliopsida</taxon>
        <taxon>eudicotyledons</taxon>
        <taxon>Gunneridae</taxon>
        <taxon>Pentapetalae</taxon>
        <taxon>rosids</taxon>
        <taxon>malvids</taxon>
        <taxon>Malvales</taxon>
        <taxon>Malvaceae</taxon>
        <taxon>Malvoideae</taxon>
        <taxon>Gossypium</taxon>
    </lineage>
</organism>
<keyword evidence="3" id="KW-1185">Reference proteome</keyword>
<dbReference type="KEGG" id="ghi:107930615"/>